<protein>
    <submittedName>
        <fullName evidence="2">Uncharacterized protein</fullName>
    </submittedName>
</protein>
<evidence type="ECO:0000313" key="3">
    <source>
        <dbReference type="Proteomes" id="UP001331515"/>
    </source>
</evidence>
<dbReference type="Proteomes" id="UP001331515">
    <property type="component" value="Unassembled WGS sequence"/>
</dbReference>
<feature type="region of interest" description="Disordered" evidence="1">
    <location>
        <begin position="13"/>
        <end position="48"/>
    </location>
</feature>
<sequence>MLVLFISISTYSRKSGKKQPSSRLCSPDRTDKSPRHVRSRPGHNVGFDGQQHRGNGLFNALCMWSFLVTFTWRTYRASKENNEIPDVQLRV</sequence>
<proteinExistence type="predicted"/>
<feature type="compositionally biased region" description="Polar residues" evidence="1">
    <location>
        <begin position="13"/>
        <end position="24"/>
    </location>
</feature>
<gene>
    <name evidence="2" type="ORF">CgunFtcFv8_008824</name>
</gene>
<reference evidence="2 3" key="1">
    <citation type="journal article" date="2023" name="Mol. Biol. Evol.">
        <title>Genomics of Secondarily Temperate Adaptation in the Only Non-Antarctic Icefish.</title>
        <authorList>
            <person name="Rivera-Colon A.G."/>
            <person name="Rayamajhi N."/>
            <person name="Minhas B.F."/>
            <person name="Madrigal G."/>
            <person name="Bilyk K.T."/>
            <person name="Yoon V."/>
            <person name="Hune M."/>
            <person name="Gregory S."/>
            <person name="Cheng C.H.C."/>
            <person name="Catchen J.M."/>
        </authorList>
    </citation>
    <scope>NUCLEOTIDE SEQUENCE [LARGE SCALE GENOMIC DNA]</scope>
    <source>
        <tissue evidence="2">White muscle</tissue>
    </source>
</reference>
<organism evidence="2 3">
    <name type="scientific">Champsocephalus gunnari</name>
    <name type="common">Mackerel icefish</name>
    <dbReference type="NCBI Taxonomy" id="52237"/>
    <lineage>
        <taxon>Eukaryota</taxon>
        <taxon>Metazoa</taxon>
        <taxon>Chordata</taxon>
        <taxon>Craniata</taxon>
        <taxon>Vertebrata</taxon>
        <taxon>Euteleostomi</taxon>
        <taxon>Actinopterygii</taxon>
        <taxon>Neopterygii</taxon>
        <taxon>Teleostei</taxon>
        <taxon>Neoteleostei</taxon>
        <taxon>Acanthomorphata</taxon>
        <taxon>Eupercaria</taxon>
        <taxon>Perciformes</taxon>
        <taxon>Notothenioidei</taxon>
        <taxon>Channichthyidae</taxon>
        <taxon>Champsocephalus</taxon>
    </lineage>
</organism>
<accession>A0AAN8HG26</accession>
<dbReference type="EMBL" id="JAURVH010001527">
    <property type="protein sequence ID" value="KAK5914376.1"/>
    <property type="molecule type" value="Genomic_DNA"/>
</dbReference>
<evidence type="ECO:0000313" key="2">
    <source>
        <dbReference type="EMBL" id="KAK5914376.1"/>
    </source>
</evidence>
<keyword evidence="3" id="KW-1185">Reference proteome</keyword>
<comment type="caution">
    <text evidence="2">The sequence shown here is derived from an EMBL/GenBank/DDBJ whole genome shotgun (WGS) entry which is preliminary data.</text>
</comment>
<dbReference type="AlphaFoldDB" id="A0AAN8HG26"/>
<evidence type="ECO:0000256" key="1">
    <source>
        <dbReference type="SAM" id="MobiDB-lite"/>
    </source>
</evidence>
<name>A0AAN8HG26_CHAGU</name>